<accession>A0A1F6E396</accession>
<reference evidence="3 4" key="1">
    <citation type="journal article" date="2016" name="Nat. Commun.">
        <title>Thousands of microbial genomes shed light on interconnected biogeochemical processes in an aquifer system.</title>
        <authorList>
            <person name="Anantharaman K."/>
            <person name="Brown C.T."/>
            <person name="Hug L.A."/>
            <person name="Sharon I."/>
            <person name="Castelle C.J."/>
            <person name="Probst A.J."/>
            <person name="Thomas B.C."/>
            <person name="Singh A."/>
            <person name="Wilkins M.J."/>
            <person name="Karaoz U."/>
            <person name="Brodie E.L."/>
            <person name="Williams K.H."/>
            <person name="Hubbard S.S."/>
            <person name="Banfield J.F."/>
        </authorList>
    </citation>
    <scope>NUCLEOTIDE SEQUENCE [LARGE SCALE GENOMIC DNA]</scope>
</reference>
<name>A0A1F6E396_9BACT</name>
<feature type="transmembrane region" description="Helical" evidence="2">
    <location>
        <begin position="66"/>
        <end position="86"/>
    </location>
</feature>
<feature type="region of interest" description="Disordered" evidence="1">
    <location>
        <begin position="604"/>
        <end position="626"/>
    </location>
</feature>
<evidence type="ECO:0000313" key="4">
    <source>
        <dbReference type="Proteomes" id="UP000177107"/>
    </source>
</evidence>
<dbReference type="STRING" id="1798499.A3C95_02460"/>
<feature type="compositionally biased region" description="Low complexity" evidence="1">
    <location>
        <begin position="29"/>
        <end position="39"/>
    </location>
</feature>
<feature type="compositionally biased region" description="Basic and acidic residues" evidence="1">
    <location>
        <begin position="14"/>
        <end position="28"/>
    </location>
</feature>
<keyword evidence="2" id="KW-0472">Membrane</keyword>
<proteinExistence type="predicted"/>
<dbReference type="EMBL" id="MFLM01000013">
    <property type="protein sequence ID" value="OGG68153.1"/>
    <property type="molecule type" value="Genomic_DNA"/>
</dbReference>
<gene>
    <name evidence="3" type="ORF">A3C95_02460</name>
</gene>
<dbReference type="Proteomes" id="UP000177107">
    <property type="component" value="Unassembled WGS sequence"/>
</dbReference>
<protein>
    <recommendedName>
        <fullName evidence="5">DUF11 domain-containing protein</fullName>
    </recommendedName>
</protein>
<evidence type="ECO:0000256" key="2">
    <source>
        <dbReference type="SAM" id="Phobius"/>
    </source>
</evidence>
<evidence type="ECO:0000313" key="3">
    <source>
        <dbReference type="EMBL" id="OGG68153.1"/>
    </source>
</evidence>
<keyword evidence="2" id="KW-1133">Transmembrane helix</keyword>
<comment type="caution">
    <text evidence="3">The sequence shown here is derived from an EMBL/GenBank/DDBJ whole genome shotgun (WGS) entry which is preliminary data.</text>
</comment>
<organism evidence="3 4">
    <name type="scientific">Candidatus Kaiserbacteria bacterium RIFCSPHIGHO2_02_FULL_56_30</name>
    <dbReference type="NCBI Taxonomy" id="1798499"/>
    <lineage>
        <taxon>Bacteria</taxon>
        <taxon>Candidatus Kaiseribacteriota</taxon>
    </lineage>
</organism>
<dbReference type="AlphaFoldDB" id="A0A1F6E396"/>
<evidence type="ECO:0008006" key="5">
    <source>
        <dbReference type="Google" id="ProtNLM"/>
    </source>
</evidence>
<keyword evidence="2" id="KW-0812">Transmembrane</keyword>
<sequence>MSPQDDDTLSALGKARERLYDPDIERSSLDSPLSPRSNSTIPRRWRERPRLTPLGAPHHLRFASRFFFIALGFFVIAVGISALLFYTGSNTVSVDDIELTIQGPTTVAGGDTVPLSISIANKNPTTAEEVVLDIDFPPGTRSALDLSQPYTRYSDALGSLAPGGQVERTVSAVLFGSEGAKPTIEIAVSFSTSRSSSVFVKRLTYPIVISTAPLSISLDAVTETISGKPFTIRATVRSNATQAIDSVILKAQYPAGYLLADSSITPVGMNFSIGTLAPGASRVVTLTGTLTGQDNDERVFHFTVGTAKAVNDPALAVAYMTQETQIRVAAPFLVTSFIVNGSSVATPAVAPGAPVTVRVSWSNALAVPLANAVIEVGISGAALDPASVEVQKGFYRSADRTVIFSRDTDQALATLAPGATGFGTFSFATLASAPRNSALTLTVSVAGERVGQSGVPERITASANKTIRLVSAVTFTTSSSYASGPFANSGPVPPVAEEETSYTVTWGIVNTGNDLADAAVTALLPSYVTFPGVTLPADGSISFDGASRKVTWRIGDMAGGASRQGSFRVIVTPSTSQRGMTPLLTTVPSFSAYDRYAEVQVTTTGEAVSTETPGDPGYTANKATVQ</sequence>
<evidence type="ECO:0000256" key="1">
    <source>
        <dbReference type="SAM" id="MobiDB-lite"/>
    </source>
</evidence>
<feature type="region of interest" description="Disordered" evidence="1">
    <location>
        <begin position="1"/>
        <end position="44"/>
    </location>
</feature>
<dbReference type="Gene3D" id="2.60.40.1170">
    <property type="entry name" value="Mu homology domain, subdomain B"/>
    <property type="match status" value="1"/>
</dbReference>